<feature type="non-terminal residue" evidence="1">
    <location>
        <position position="1"/>
    </location>
</feature>
<accession>A0A227J1M1</accession>
<name>A0A227J1M1_VIBPH</name>
<dbReference type="Proteomes" id="UP000214596">
    <property type="component" value="Unassembled WGS sequence"/>
</dbReference>
<proteinExistence type="predicted"/>
<reference evidence="1 2" key="1">
    <citation type="journal article" date="2017" name="Appl. Environ. Microbiol.">
        <title>Parallel evolution of two clades of a major Atlantic endemic Vibrio parahaemolyticus pathogen lineage by independent acquisition of related pathogenicity islands.</title>
        <authorList>
            <person name="Xu F."/>
            <person name="Gonzalez-Escalona N."/>
            <person name="Drees K.P."/>
            <person name="Sebra R.P."/>
            <person name="Cooper V.S."/>
            <person name="Jones S.H."/>
            <person name="Whistler C.A."/>
        </authorList>
    </citation>
    <scope>NUCLEOTIDE SEQUENCE [LARGE SCALE GENOMIC DNA]</scope>
    <source>
        <strain evidence="1 2">MAVP-3</strain>
    </source>
</reference>
<dbReference type="SUPFAM" id="SSF53649">
    <property type="entry name" value="Alkaline phosphatase-like"/>
    <property type="match status" value="1"/>
</dbReference>
<protein>
    <submittedName>
        <fullName evidence="1">Hydrolase</fullName>
    </submittedName>
</protein>
<gene>
    <name evidence="1" type="ORF">CA163_30890</name>
</gene>
<feature type="non-terminal residue" evidence="1">
    <location>
        <position position="99"/>
    </location>
</feature>
<evidence type="ECO:0000313" key="2">
    <source>
        <dbReference type="Proteomes" id="UP000214596"/>
    </source>
</evidence>
<comment type="caution">
    <text evidence="1">The sequence shown here is derived from an EMBL/GenBank/DDBJ whole genome shotgun (WGS) entry which is preliminary data.</text>
</comment>
<dbReference type="EMBL" id="NIXT01003728">
    <property type="protein sequence ID" value="OXE29011.1"/>
    <property type="molecule type" value="Genomic_DNA"/>
</dbReference>
<organism evidence="1 2">
    <name type="scientific">Vibrio parahaemolyticus</name>
    <dbReference type="NCBI Taxonomy" id="670"/>
    <lineage>
        <taxon>Bacteria</taxon>
        <taxon>Pseudomonadati</taxon>
        <taxon>Pseudomonadota</taxon>
        <taxon>Gammaproteobacteria</taxon>
        <taxon>Vibrionales</taxon>
        <taxon>Vibrionaceae</taxon>
        <taxon>Vibrio</taxon>
    </lineage>
</organism>
<dbReference type="Gene3D" id="3.40.720.10">
    <property type="entry name" value="Alkaline Phosphatase, subunit A"/>
    <property type="match status" value="1"/>
</dbReference>
<dbReference type="GO" id="GO:0016787">
    <property type="term" value="F:hydrolase activity"/>
    <property type="evidence" value="ECO:0007669"/>
    <property type="project" value="UniProtKB-KW"/>
</dbReference>
<evidence type="ECO:0000313" key="1">
    <source>
        <dbReference type="EMBL" id="OXE29011.1"/>
    </source>
</evidence>
<keyword evidence="1" id="KW-0378">Hydrolase</keyword>
<sequence length="99" mass="11177">LEKLEFNRRVNKLNVLMISVNNLRADALNQEEMPNLYEFAQQNQNFRKHYSSSNDTYGAFGLFYGLPTSYASSIKAQGASPVLLDVLKDQGYTFGLFSG</sequence>
<dbReference type="InterPro" id="IPR017850">
    <property type="entry name" value="Alkaline_phosphatase_core_sf"/>
</dbReference>
<dbReference type="AlphaFoldDB" id="A0A227J1M1"/>